<keyword evidence="2" id="KW-1185">Reference proteome</keyword>
<gene>
    <name evidence="1" type="ORF">CPIN18021_0315</name>
</gene>
<dbReference type="GeneID" id="56565919"/>
<name>A0A1S6U647_9BACT</name>
<organism evidence="1 2">
    <name type="scientific">Campylobacter pinnipediorum subsp. caledonicus</name>
    <dbReference type="NCBI Taxonomy" id="1874362"/>
    <lineage>
        <taxon>Bacteria</taxon>
        <taxon>Pseudomonadati</taxon>
        <taxon>Campylobacterota</taxon>
        <taxon>Epsilonproteobacteria</taxon>
        <taxon>Campylobacterales</taxon>
        <taxon>Campylobacteraceae</taxon>
        <taxon>Campylobacter</taxon>
    </lineage>
</organism>
<sequence length="112" mass="12292">MAKTLIRNKIASKTFGMALPASAETAKAFADVALEGEYAIFERKSEQGNDTEAQVIEYVVTGKSEAGFKTTFSFYANANKTEVDIKTALLEKTFNGVKFDEIYIISAKYVKG</sequence>
<evidence type="ECO:0000313" key="2">
    <source>
        <dbReference type="Proteomes" id="UP000190868"/>
    </source>
</evidence>
<dbReference type="EMBL" id="CP017258">
    <property type="protein sequence ID" value="AQW87162.1"/>
    <property type="molecule type" value="Genomic_DNA"/>
</dbReference>
<dbReference type="RefSeq" id="WP_069637347.1">
    <property type="nucleotide sequence ID" value="NZ_CP017018.1"/>
</dbReference>
<dbReference type="KEGG" id="cpin:CPIN18020_0279"/>
<evidence type="ECO:0000313" key="1">
    <source>
        <dbReference type="EMBL" id="AQW87162.1"/>
    </source>
</evidence>
<protein>
    <submittedName>
        <fullName evidence="1">Uncharacterized protein</fullName>
    </submittedName>
</protein>
<proteinExistence type="predicted"/>
<dbReference type="Proteomes" id="UP000190868">
    <property type="component" value="Chromosome"/>
</dbReference>
<accession>A0A1S6U647</accession>
<reference evidence="2" key="1">
    <citation type="submission" date="2016-09" db="EMBL/GenBank/DDBJ databases">
        <title>Comparative genomics of the Campylobacter concisus group.</title>
        <authorList>
            <person name="Miller W.G."/>
            <person name="Yee E."/>
            <person name="Chapman M.H."/>
            <person name="Huynh S."/>
            <person name="Bono J.L."/>
            <person name="On S.L.W."/>
            <person name="StLeger J."/>
            <person name="Foster G."/>
            <person name="Parker C.T."/>
        </authorList>
    </citation>
    <scope>NUCLEOTIDE SEQUENCE [LARGE SCALE GENOMIC DNA]</scope>
    <source>
        <strain evidence="2">RM18021</strain>
    </source>
</reference>
<dbReference type="AlphaFoldDB" id="A0A1S6U647"/>